<evidence type="ECO:0000259" key="5">
    <source>
        <dbReference type="PROSITE" id="PS51898"/>
    </source>
</evidence>
<dbReference type="Proteomes" id="UP000198873">
    <property type="component" value="Unassembled WGS sequence"/>
</dbReference>
<dbReference type="CDD" id="cd01189">
    <property type="entry name" value="INT_ICEBs1_C_like"/>
    <property type="match status" value="1"/>
</dbReference>
<keyword evidence="8" id="KW-1185">Reference proteome</keyword>
<proteinExistence type="predicted"/>
<organism evidence="7 8">
    <name type="scientific">Streptomyces harbinensis</name>
    <dbReference type="NCBI Taxonomy" id="1176198"/>
    <lineage>
        <taxon>Bacteria</taxon>
        <taxon>Bacillati</taxon>
        <taxon>Actinomycetota</taxon>
        <taxon>Actinomycetes</taxon>
        <taxon>Kitasatosporales</taxon>
        <taxon>Streptomycetaceae</taxon>
        <taxon>Streptomyces</taxon>
    </lineage>
</organism>
<evidence type="ECO:0000256" key="3">
    <source>
        <dbReference type="ARBA" id="ARBA00023172"/>
    </source>
</evidence>
<feature type="domain" description="Core-binding (CB)" evidence="6">
    <location>
        <begin position="66"/>
        <end position="183"/>
    </location>
</feature>
<accession>A0A1I6V853</accession>
<dbReference type="InterPro" id="IPR002104">
    <property type="entry name" value="Integrase_catalytic"/>
</dbReference>
<dbReference type="PANTHER" id="PTHR30349">
    <property type="entry name" value="PHAGE INTEGRASE-RELATED"/>
    <property type="match status" value="1"/>
</dbReference>
<dbReference type="EMBL" id="FPAB01000007">
    <property type="protein sequence ID" value="SFT09832.1"/>
    <property type="molecule type" value="Genomic_DNA"/>
</dbReference>
<keyword evidence="1" id="KW-0229">DNA integration</keyword>
<dbReference type="RefSeq" id="WP_093843877.1">
    <property type="nucleotide sequence ID" value="NZ_FPAB01000007.1"/>
</dbReference>
<dbReference type="Pfam" id="PF00589">
    <property type="entry name" value="Phage_integrase"/>
    <property type="match status" value="1"/>
</dbReference>
<evidence type="ECO:0000256" key="2">
    <source>
        <dbReference type="ARBA" id="ARBA00023125"/>
    </source>
</evidence>
<gene>
    <name evidence="7" type="ORF">SAMN05444716_107170</name>
</gene>
<protein>
    <submittedName>
        <fullName evidence="7">Site-specific recombinase XerD</fullName>
    </submittedName>
</protein>
<dbReference type="STRING" id="1176198.SAMN05444716_107170"/>
<keyword evidence="2 4" id="KW-0238">DNA-binding</keyword>
<dbReference type="InterPro" id="IPR004107">
    <property type="entry name" value="Integrase_SAM-like_N"/>
</dbReference>
<evidence type="ECO:0000313" key="8">
    <source>
        <dbReference type="Proteomes" id="UP000198873"/>
    </source>
</evidence>
<dbReference type="PROSITE" id="PS51900">
    <property type="entry name" value="CB"/>
    <property type="match status" value="1"/>
</dbReference>
<keyword evidence="3" id="KW-0233">DNA recombination</keyword>
<dbReference type="Pfam" id="PF14659">
    <property type="entry name" value="Phage_int_SAM_3"/>
    <property type="match status" value="1"/>
</dbReference>
<dbReference type="GO" id="GO:0015074">
    <property type="term" value="P:DNA integration"/>
    <property type="evidence" value="ECO:0007669"/>
    <property type="project" value="UniProtKB-KW"/>
</dbReference>
<evidence type="ECO:0000256" key="4">
    <source>
        <dbReference type="PROSITE-ProRule" id="PRU01248"/>
    </source>
</evidence>
<dbReference type="PANTHER" id="PTHR30349:SF91">
    <property type="entry name" value="INTA PROTEIN"/>
    <property type="match status" value="1"/>
</dbReference>
<dbReference type="InterPro" id="IPR011010">
    <property type="entry name" value="DNA_brk_join_enz"/>
</dbReference>
<sequence>MSGKRSNGEGSIYPYRNGFAAYVWVTTPEGKRTRKYAYGPTRTAVHEKWIKLHSEAAKGPVATAVPTLGQYLAYWLREVVQPELKPKTTETYAMHVRLYITPGLGAKRLDKLTVRDVRKWINDLMVQCQCCAQGRDAKRPERHRDPRQRQHCCAVGRCCQRVPSRRTVQDARTVLRSALTHAMTEEMIAKNVAGLVKVRSVRRKKPQPWSVDEARTFLDAARAAGDPLYPAYVLTLVLGLRRGEVLGLTWASVDLDAGELTVEHSLQRIQRRLVHDETKTEASTALLPLPDICVAALRLRRETQASARKAAGELWDESGFVFTTRNGTPIDPRNFNREFAARTDRAGVRRIRLHDTRHTCGSILAALDVHPRIAMQILRHSKIAVTMEVYTHVPSEATRKALRKLGRQLDGPR</sequence>
<evidence type="ECO:0000313" key="7">
    <source>
        <dbReference type="EMBL" id="SFT09832.1"/>
    </source>
</evidence>
<dbReference type="InterPro" id="IPR044068">
    <property type="entry name" value="CB"/>
</dbReference>
<name>A0A1I6V853_9ACTN</name>
<evidence type="ECO:0000256" key="1">
    <source>
        <dbReference type="ARBA" id="ARBA00022908"/>
    </source>
</evidence>
<dbReference type="PROSITE" id="PS51898">
    <property type="entry name" value="TYR_RECOMBINASE"/>
    <property type="match status" value="1"/>
</dbReference>
<dbReference type="Gene3D" id="1.10.443.10">
    <property type="entry name" value="Intergrase catalytic core"/>
    <property type="match status" value="1"/>
</dbReference>
<dbReference type="InterPro" id="IPR013762">
    <property type="entry name" value="Integrase-like_cat_sf"/>
</dbReference>
<dbReference type="Gene3D" id="1.10.150.130">
    <property type="match status" value="1"/>
</dbReference>
<evidence type="ECO:0000259" key="6">
    <source>
        <dbReference type="PROSITE" id="PS51900"/>
    </source>
</evidence>
<dbReference type="AlphaFoldDB" id="A0A1I6V853"/>
<feature type="domain" description="Tyr recombinase" evidence="5">
    <location>
        <begin position="204"/>
        <end position="403"/>
    </location>
</feature>
<dbReference type="InterPro" id="IPR010998">
    <property type="entry name" value="Integrase_recombinase_N"/>
</dbReference>
<dbReference type="GO" id="GO:0003677">
    <property type="term" value="F:DNA binding"/>
    <property type="evidence" value="ECO:0007669"/>
    <property type="project" value="UniProtKB-UniRule"/>
</dbReference>
<reference evidence="8" key="1">
    <citation type="submission" date="2016-10" db="EMBL/GenBank/DDBJ databases">
        <authorList>
            <person name="Varghese N."/>
            <person name="Submissions S."/>
        </authorList>
    </citation>
    <scope>NUCLEOTIDE SEQUENCE [LARGE SCALE GENOMIC DNA]</scope>
    <source>
        <strain evidence="8">CGMCC 4.7047</strain>
    </source>
</reference>
<dbReference type="InterPro" id="IPR050090">
    <property type="entry name" value="Tyrosine_recombinase_XerCD"/>
</dbReference>
<dbReference type="GO" id="GO:0006310">
    <property type="term" value="P:DNA recombination"/>
    <property type="evidence" value="ECO:0007669"/>
    <property type="project" value="UniProtKB-KW"/>
</dbReference>
<dbReference type="SUPFAM" id="SSF56349">
    <property type="entry name" value="DNA breaking-rejoining enzymes"/>
    <property type="match status" value="1"/>
</dbReference>